<reference evidence="1" key="1">
    <citation type="journal article" date="2021" name="New Phytol.">
        <title>Evolutionary innovations through gain and loss of genes in the ectomycorrhizal Boletales.</title>
        <authorList>
            <person name="Wu G."/>
            <person name="Miyauchi S."/>
            <person name="Morin E."/>
            <person name="Kuo A."/>
            <person name="Drula E."/>
            <person name="Varga T."/>
            <person name="Kohler A."/>
            <person name="Feng B."/>
            <person name="Cao Y."/>
            <person name="Lipzen A."/>
            <person name="Daum C."/>
            <person name="Hundley H."/>
            <person name="Pangilinan J."/>
            <person name="Johnson J."/>
            <person name="Barry K."/>
            <person name="LaButti K."/>
            <person name="Ng V."/>
            <person name="Ahrendt S."/>
            <person name="Min B."/>
            <person name="Choi I.G."/>
            <person name="Park H."/>
            <person name="Plett J.M."/>
            <person name="Magnuson J."/>
            <person name="Spatafora J.W."/>
            <person name="Nagy L.G."/>
            <person name="Henrissat B."/>
            <person name="Grigoriev I.V."/>
            <person name="Yang Z.L."/>
            <person name="Xu J."/>
            <person name="Martin F.M."/>
        </authorList>
    </citation>
    <scope>NUCLEOTIDE SEQUENCE</scope>
    <source>
        <strain evidence="1">KUC20120723A-06</strain>
    </source>
</reference>
<accession>A0ACB8AW13</accession>
<evidence type="ECO:0000313" key="2">
    <source>
        <dbReference type="Proteomes" id="UP000790709"/>
    </source>
</evidence>
<name>A0ACB8AW13_9AGAM</name>
<evidence type="ECO:0000313" key="1">
    <source>
        <dbReference type="EMBL" id="KAH7917575.1"/>
    </source>
</evidence>
<comment type="caution">
    <text evidence="1">The sequence shown here is derived from an EMBL/GenBank/DDBJ whole genome shotgun (WGS) entry which is preliminary data.</text>
</comment>
<organism evidence="1 2">
    <name type="scientific">Leucogyrophana mollusca</name>
    <dbReference type="NCBI Taxonomy" id="85980"/>
    <lineage>
        <taxon>Eukaryota</taxon>
        <taxon>Fungi</taxon>
        <taxon>Dikarya</taxon>
        <taxon>Basidiomycota</taxon>
        <taxon>Agaricomycotina</taxon>
        <taxon>Agaricomycetes</taxon>
        <taxon>Agaricomycetidae</taxon>
        <taxon>Boletales</taxon>
        <taxon>Boletales incertae sedis</taxon>
        <taxon>Leucogyrophana</taxon>
    </lineage>
</organism>
<gene>
    <name evidence="1" type="ORF">BV22DRAFT_1052335</name>
</gene>
<keyword evidence="2" id="KW-1185">Reference proteome</keyword>
<dbReference type="Proteomes" id="UP000790709">
    <property type="component" value="Unassembled WGS sequence"/>
</dbReference>
<proteinExistence type="predicted"/>
<sequence>MARLSLEAVCAKRKVRHAEKHLAKFVLQEHVILTSLYCVKAEVAEKRLEVAEMGVGRVRMQIRNEGLPLVHSSSSPSRRHRHSATSSVSQCVELDIQSAQKLEQN</sequence>
<protein>
    <submittedName>
        <fullName evidence="1">Uncharacterized protein</fullName>
    </submittedName>
</protein>
<dbReference type="EMBL" id="MU267007">
    <property type="protein sequence ID" value="KAH7917575.1"/>
    <property type="molecule type" value="Genomic_DNA"/>
</dbReference>